<dbReference type="Gene3D" id="1.10.510.10">
    <property type="entry name" value="Transferase(Phosphotransferase) domain 1"/>
    <property type="match status" value="1"/>
</dbReference>
<dbReference type="InterPro" id="IPR051177">
    <property type="entry name" value="CIK-Related_Protein"/>
</dbReference>
<dbReference type="Gene3D" id="3.30.200.20">
    <property type="entry name" value="Phosphorylase Kinase, domain 1"/>
    <property type="match status" value="1"/>
</dbReference>
<protein>
    <submittedName>
        <fullName evidence="4">SCY1-like protein 2</fullName>
    </submittedName>
</protein>
<dbReference type="CDD" id="cd14011">
    <property type="entry name" value="PK_SCY1_like"/>
    <property type="match status" value="1"/>
</dbReference>
<dbReference type="Proteomes" id="UP000053268">
    <property type="component" value="Unassembled WGS sequence"/>
</dbReference>
<organism evidence="4 5">
    <name type="scientific">Papilio xuthus</name>
    <name type="common">Asian swallowtail butterfly</name>
    <dbReference type="NCBI Taxonomy" id="66420"/>
    <lineage>
        <taxon>Eukaryota</taxon>
        <taxon>Metazoa</taxon>
        <taxon>Ecdysozoa</taxon>
        <taxon>Arthropoda</taxon>
        <taxon>Hexapoda</taxon>
        <taxon>Insecta</taxon>
        <taxon>Pterygota</taxon>
        <taxon>Neoptera</taxon>
        <taxon>Endopterygota</taxon>
        <taxon>Lepidoptera</taxon>
        <taxon>Glossata</taxon>
        <taxon>Ditrysia</taxon>
        <taxon>Papilionoidea</taxon>
        <taxon>Papilionidae</taxon>
        <taxon>Papilioninae</taxon>
        <taxon>Papilio</taxon>
    </lineage>
</organism>
<dbReference type="InterPro" id="IPR016024">
    <property type="entry name" value="ARM-type_fold"/>
</dbReference>
<proteinExistence type="inferred from homology"/>
<evidence type="ECO:0000256" key="2">
    <source>
        <dbReference type="SAM" id="MobiDB-lite"/>
    </source>
</evidence>
<dbReference type="InterPro" id="IPR011009">
    <property type="entry name" value="Kinase-like_dom_sf"/>
</dbReference>
<accession>A0A194PS40</accession>
<dbReference type="PANTHER" id="PTHR12984">
    <property type="entry name" value="SCY1-RELATED S/T PROTEIN KINASE-LIKE"/>
    <property type="match status" value="1"/>
</dbReference>
<dbReference type="SUPFAM" id="SSF56112">
    <property type="entry name" value="Protein kinase-like (PK-like)"/>
    <property type="match status" value="1"/>
</dbReference>
<comment type="similarity">
    <text evidence="1">Belongs to the protein kinase superfamily.</text>
</comment>
<name>A0A194PS40_PAPXU</name>
<reference evidence="4 5" key="1">
    <citation type="journal article" date="2015" name="Nat. Commun.">
        <title>Outbred genome sequencing and CRISPR/Cas9 gene editing in butterflies.</title>
        <authorList>
            <person name="Li X."/>
            <person name="Fan D."/>
            <person name="Zhang W."/>
            <person name="Liu G."/>
            <person name="Zhang L."/>
            <person name="Zhao L."/>
            <person name="Fang X."/>
            <person name="Chen L."/>
            <person name="Dong Y."/>
            <person name="Chen Y."/>
            <person name="Ding Y."/>
            <person name="Zhao R."/>
            <person name="Feng M."/>
            <person name="Zhu Y."/>
            <person name="Feng Y."/>
            <person name="Jiang X."/>
            <person name="Zhu D."/>
            <person name="Xiang H."/>
            <person name="Feng X."/>
            <person name="Li S."/>
            <person name="Wang J."/>
            <person name="Zhang G."/>
            <person name="Kronforst M.R."/>
            <person name="Wang W."/>
        </authorList>
    </citation>
    <scope>NUCLEOTIDE SEQUENCE [LARGE SCALE GENOMIC DNA]</scope>
    <source>
        <strain evidence="4">Ya'a_city_454_Px</strain>
        <tissue evidence="4">Whole body</tissue>
    </source>
</reference>
<dbReference type="InterPro" id="IPR000719">
    <property type="entry name" value="Prot_kinase_dom"/>
</dbReference>
<dbReference type="EMBL" id="KQ459594">
    <property type="protein sequence ID" value="KPI96127.1"/>
    <property type="molecule type" value="Genomic_DNA"/>
</dbReference>
<dbReference type="AlphaFoldDB" id="A0A194PS40"/>
<gene>
    <name evidence="4" type="ORF">RR46_06861</name>
</gene>
<keyword evidence="5" id="KW-1185">Reference proteome</keyword>
<dbReference type="InterPro" id="IPR011989">
    <property type="entry name" value="ARM-like"/>
</dbReference>
<dbReference type="PANTHER" id="PTHR12984:SF16">
    <property type="entry name" value="BLACK MATCH, ISOFORM H"/>
    <property type="match status" value="1"/>
</dbReference>
<dbReference type="Gene3D" id="1.25.10.10">
    <property type="entry name" value="Leucine-rich Repeat Variant"/>
    <property type="match status" value="1"/>
</dbReference>
<feature type="compositionally biased region" description="Basic and acidic residues" evidence="2">
    <location>
        <begin position="735"/>
        <end position="746"/>
    </location>
</feature>
<evidence type="ECO:0000259" key="3">
    <source>
        <dbReference type="PROSITE" id="PS50011"/>
    </source>
</evidence>
<dbReference type="PROSITE" id="PS50011">
    <property type="entry name" value="PROTEIN_KINASE_DOM"/>
    <property type="match status" value="1"/>
</dbReference>
<sequence length="982" mass="108665">MASDDNSNDYLLILSPLAIVFMHLRLATEGVLVSSSRGDSQSVDAESVSLASAVTSGMVTIISKLKIGVCSSPPPLENNPILQYFEVGDESCNAGPGLVWRVHDAYRKSDGKECSVFVFDKRIADRLYKPKRKEIMIERIRYCVSQLEKLRNPKMLQIIHSLEEGSYTIAFASESVLASLHNILAWHESEPLLPNCQPPVMPHPLTLAPPGTPTSPSPTGSPVRPPFAKEYYFIDLELRYGLLQIIEALHFLHYTARQIHRNVCPQVIIVTKRGTWKLFGLEFVEDITGPDPTDMVPVVPWSVKVAKFCQPNLDFMAPEMQTNAQCNILSDMFSLGLVICAIFNCGKSLIQANNNPILYMKQMDYLEQQVNAVLTRVPCGLQEATQRLLSRDPHPRPTTQLLPLIKYFKCQSEPAIQAMQFLDVITMKDPHQKANFYTTMLLEALPYIPKKLRWQHVWPALQMEVRTAEVLAPVLQPIIWLTNEATHEEFDNYVLPVLKNLMNSPKSIQASVTLLENLHIILKKAQEEMITNELMPMLYRSMDHKAHQIQTATLIALQSVHEYVEDEDLRNVVVGKVKILLEKNKSDVKIISLTLGFYEKVLSRLERDNITDSVIPTLLAMRLSDPDIVNRVVKLYKAILMERKFGLTPCAMATQMIPSLAPQTVNPGLNIEQFGNLMEILYDMLDNIDKNQRHKMRMEGLGTGSPDRYRALRHQRSTDNMNAPPFNIPNLRVEQRKTSSAEDMARKNSASGPSPISGIGAFKNKFALGKGFGQWFFGSSSSANNDSNFLRVGNASPNRRLSDNTLMTPKIRIAPSCASSPGGTPGGNNSGLPSRRHSSIGPQERRASAVNLSPPTGYQFRGRGGSGSSLSVPATSHPVGGSMPNTSSSVPFLLTSSMQSIRSRRPSCASGSASAQGGSGLLQQISSGMVRHLPIGSHHSMQAHMHAPLGAIQSATAAGYNALHQTAMAVRKCPSLNITLTR</sequence>
<evidence type="ECO:0000313" key="5">
    <source>
        <dbReference type="Proteomes" id="UP000053268"/>
    </source>
</evidence>
<evidence type="ECO:0000313" key="4">
    <source>
        <dbReference type="EMBL" id="KPI96127.1"/>
    </source>
</evidence>
<dbReference type="Pfam" id="PF00069">
    <property type="entry name" value="Pkinase"/>
    <property type="match status" value="1"/>
</dbReference>
<dbReference type="GO" id="GO:0005524">
    <property type="term" value="F:ATP binding"/>
    <property type="evidence" value="ECO:0007669"/>
    <property type="project" value="InterPro"/>
</dbReference>
<dbReference type="GO" id="GO:0004672">
    <property type="term" value="F:protein kinase activity"/>
    <property type="evidence" value="ECO:0007669"/>
    <property type="project" value="InterPro"/>
</dbReference>
<evidence type="ECO:0000256" key="1">
    <source>
        <dbReference type="ARBA" id="ARBA00038349"/>
    </source>
</evidence>
<dbReference type="SUPFAM" id="SSF48371">
    <property type="entry name" value="ARM repeat"/>
    <property type="match status" value="1"/>
</dbReference>
<feature type="region of interest" description="Disordered" evidence="2">
    <location>
        <begin position="814"/>
        <end position="886"/>
    </location>
</feature>
<feature type="region of interest" description="Disordered" evidence="2">
    <location>
        <begin position="735"/>
        <end position="756"/>
    </location>
</feature>
<feature type="domain" description="Protein kinase" evidence="3">
    <location>
        <begin position="88"/>
        <end position="408"/>
    </location>
</feature>